<dbReference type="Proteomes" id="UP001652445">
    <property type="component" value="Unassembled WGS sequence"/>
</dbReference>
<dbReference type="InterPro" id="IPR006059">
    <property type="entry name" value="SBP"/>
</dbReference>
<keyword evidence="3" id="KW-1185">Reference proteome</keyword>
<dbReference type="InterPro" id="IPR050490">
    <property type="entry name" value="Bact_solute-bd_prot1"/>
</dbReference>
<protein>
    <submittedName>
        <fullName evidence="2">Extracellular solute-binding protein</fullName>
    </submittedName>
</protein>
<comment type="caution">
    <text evidence="2">The sequence shown here is derived from an EMBL/GenBank/DDBJ whole genome shotgun (WGS) entry which is preliminary data.</text>
</comment>
<proteinExistence type="predicted"/>
<organism evidence="2 3">
    <name type="scientific">Paenibacillus baimaensis</name>
    <dbReference type="NCBI Taxonomy" id="2982185"/>
    <lineage>
        <taxon>Bacteria</taxon>
        <taxon>Bacillati</taxon>
        <taxon>Bacillota</taxon>
        <taxon>Bacilli</taxon>
        <taxon>Bacillales</taxon>
        <taxon>Paenibacillaceae</taxon>
        <taxon>Paenibacillus</taxon>
    </lineage>
</organism>
<dbReference type="PANTHER" id="PTHR43649">
    <property type="entry name" value="ARABINOSE-BINDING PROTEIN-RELATED"/>
    <property type="match status" value="1"/>
</dbReference>
<sequence length="425" mass="46729">MTALVGCAKDSGNSATGTSDTAKKPDAAKPPEGSTSGAPKKVVLYGDIKEFPSFVPMLEKLKADFKGKYDIQTIPVDWGNLEKVVKTGIASGQPADIYAYWPNNLKTMIDSKMVTDLTPYLDANGGEWRKQFTSMLDTGKYGSQTYGVPISGVFPLIYANQDLLDKAGVKIPDNWNWEQFLDTLKQIKEKTGVYPFGAANDQAIILPREGLQSIGEAQNKLDELSKLQIPIADPMFTKMLENLKKLNDNDYWYPGKGALTIKRDEEQSAFYQGKVAMIGEASSLAATVTTNSKFKVVALPVPTMGNKLAYTGSADGFMIPANAANKEAAVEIIKKLTSQEYMQIHADAGFLVSNLNVKYTNPIVTQIGALYKHAITNPPGFTYVDSKIDEYFRNQLLPKLFLKGSDFKEIISDLEALRQEALKKK</sequence>
<feature type="compositionally biased region" description="Polar residues" evidence="1">
    <location>
        <begin position="11"/>
        <end position="20"/>
    </location>
</feature>
<accession>A0ABT2UT54</accession>
<gene>
    <name evidence="2" type="ORF">OB236_37355</name>
</gene>
<evidence type="ECO:0000313" key="3">
    <source>
        <dbReference type="Proteomes" id="UP001652445"/>
    </source>
</evidence>
<name>A0ABT2UT54_9BACL</name>
<reference evidence="2 3" key="1">
    <citation type="submission" date="2022-09" db="EMBL/GenBank/DDBJ databases">
        <authorList>
            <person name="Han X.L."/>
            <person name="Wang Q."/>
            <person name="Lu T."/>
        </authorList>
    </citation>
    <scope>NUCLEOTIDE SEQUENCE [LARGE SCALE GENOMIC DNA]</scope>
    <source>
        <strain evidence="2 3">WQ 127069</strain>
    </source>
</reference>
<evidence type="ECO:0000256" key="1">
    <source>
        <dbReference type="SAM" id="MobiDB-lite"/>
    </source>
</evidence>
<dbReference type="Pfam" id="PF01547">
    <property type="entry name" value="SBP_bac_1"/>
    <property type="match status" value="1"/>
</dbReference>
<feature type="region of interest" description="Disordered" evidence="1">
    <location>
        <begin position="1"/>
        <end position="39"/>
    </location>
</feature>
<dbReference type="PANTHER" id="PTHR43649:SF17">
    <property type="entry name" value="ABC TRANSPORTER SOLUTE BINDING PROTEIN-SUGAR TRANSPORT"/>
    <property type="match status" value="1"/>
</dbReference>
<dbReference type="SUPFAM" id="SSF53850">
    <property type="entry name" value="Periplasmic binding protein-like II"/>
    <property type="match status" value="1"/>
</dbReference>
<evidence type="ECO:0000313" key="2">
    <source>
        <dbReference type="EMBL" id="MCU6797805.1"/>
    </source>
</evidence>
<dbReference type="EMBL" id="JAOQIO010000124">
    <property type="protein sequence ID" value="MCU6797805.1"/>
    <property type="molecule type" value="Genomic_DNA"/>
</dbReference>
<dbReference type="Gene3D" id="3.40.190.10">
    <property type="entry name" value="Periplasmic binding protein-like II"/>
    <property type="match status" value="1"/>
</dbReference>